<dbReference type="RefSeq" id="WP_229717658.1">
    <property type="nucleotide sequence ID" value="NZ_BMIK01000018.1"/>
</dbReference>
<evidence type="ECO:0000313" key="3">
    <source>
        <dbReference type="Proteomes" id="UP000597338"/>
    </source>
</evidence>
<dbReference type="InterPro" id="IPR016181">
    <property type="entry name" value="Acyl_CoA_acyltransferase"/>
</dbReference>
<gene>
    <name evidence="2" type="ORF">GCM10011386_38490</name>
</gene>
<keyword evidence="3" id="KW-1185">Reference proteome</keyword>
<dbReference type="Gene3D" id="3.40.630.30">
    <property type="match status" value="1"/>
</dbReference>
<dbReference type="Pfam" id="PF00583">
    <property type="entry name" value="Acetyltransf_1"/>
    <property type="match status" value="1"/>
</dbReference>
<sequence length="196" mass="22284">MMIAATRHDKHLLIDILSRSFADNGSVDYVIRQGRGRTRRIRALMDYSIEVCLRSGKVLLNSERTACALVLYPHRKRTTFGSIRLNIQLVMCAIGITGIGRVLRRESRINRTRPMQKMAYLWFIGVPPDRQGAGTGSSLLQEMLAEADRMGLPVYLETSTERNLPWYGRFGFDEYATLDLGYVLHFMRRMPQGAGG</sequence>
<protein>
    <recommendedName>
        <fullName evidence="1">N-acetyltransferase domain-containing protein</fullName>
    </recommendedName>
</protein>
<dbReference type="CDD" id="cd04301">
    <property type="entry name" value="NAT_SF"/>
    <property type="match status" value="1"/>
</dbReference>
<dbReference type="InterPro" id="IPR052523">
    <property type="entry name" value="Trichothecene_AcTrans"/>
</dbReference>
<dbReference type="InterPro" id="IPR000182">
    <property type="entry name" value="GNAT_dom"/>
</dbReference>
<dbReference type="Proteomes" id="UP000597338">
    <property type="component" value="Unassembled WGS sequence"/>
</dbReference>
<evidence type="ECO:0000313" key="2">
    <source>
        <dbReference type="EMBL" id="GGC42544.1"/>
    </source>
</evidence>
<dbReference type="PANTHER" id="PTHR42791">
    <property type="entry name" value="GNAT FAMILY ACETYLTRANSFERASE"/>
    <property type="match status" value="1"/>
</dbReference>
<feature type="domain" description="N-acetyltransferase" evidence="1">
    <location>
        <begin position="111"/>
        <end position="192"/>
    </location>
</feature>
<dbReference type="SUPFAM" id="SSF55729">
    <property type="entry name" value="Acyl-CoA N-acyltransferases (Nat)"/>
    <property type="match status" value="1"/>
</dbReference>
<accession>A0ABQ1MLC1</accession>
<evidence type="ECO:0000259" key="1">
    <source>
        <dbReference type="PROSITE" id="PS51186"/>
    </source>
</evidence>
<reference evidence="3" key="1">
    <citation type="journal article" date="2019" name="Int. J. Syst. Evol. Microbiol.">
        <title>The Global Catalogue of Microorganisms (GCM) 10K type strain sequencing project: providing services to taxonomists for standard genome sequencing and annotation.</title>
        <authorList>
            <consortium name="The Broad Institute Genomics Platform"/>
            <consortium name="The Broad Institute Genome Sequencing Center for Infectious Disease"/>
            <person name="Wu L."/>
            <person name="Ma J."/>
        </authorList>
    </citation>
    <scope>NUCLEOTIDE SEQUENCE [LARGE SCALE GENOMIC DNA]</scope>
    <source>
        <strain evidence="3">CGMCC 1.15342</strain>
    </source>
</reference>
<dbReference type="PANTHER" id="PTHR42791:SF1">
    <property type="entry name" value="N-ACETYLTRANSFERASE DOMAIN-CONTAINING PROTEIN"/>
    <property type="match status" value="1"/>
</dbReference>
<name>A0ABQ1MLC1_9SPHI</name>
<dbReference type="EMBL" id="BMIK01000018">
    <property type="protein sequence ID" value="GGC42544.1"/>
    <property type="molecule type" value="Genomic_DNA"/>
</dbReference>
<comment type="caution">
    <text evidence="2">The sequence shown here is derived from an EMBL/GenBank/DDBJ whole genome shotgun (WGS) entry which is preliminary data.</text>
</comment>
<organism evidence="2 3">
    <name type="scientific">Parapedobacter defluvii</name>
    <dbReference type="NCBI Taxonomy" id="2045106"/>
    <lineage>
        <taxon>Bacteria</taxon>
        <taxon>Pseudomonadati</taxon>
        <taxon>Bacteroidota</taxon>
        <taxon>Sphingobacteriia</taxon>
        <taxon>Sphingobacteriales</taxon>
        <taxon>Sphingobacteriaceae</taxon>
        <taxon>Parapedobacter</taxon>
    </lineage>
</organism>
<proteinExistence type="predicted"/>
<dbReference type="PROSITE" id="PS51186">
    <property type="entry name" value="GNAT"/>
    <property type="match status" value="1"/>
</dbReference>